<organism evidence="6 7">
    <name type="scientific">Spartinivicinus marinus</name>
    <dbReference type="NCBI Taxonomy" id="2994442"/>
    <lineage>
        <taxon>Bacteria</taxon>
        <taxon>Pseudomonadati</taxon>
        <taxon>Pseudomonadota</taxon>
        <taxon>Gammaproteobacteria</taxon>
        <taxon>Oceanospirillales</taxon>
        <taxon>Zooshikellaceae</taxon>
        <taxon>Spartinivicinus</taxon>
    </lineage>
</organism>
<feature type="active site" evidence="4">
    <location>
        <position position="288"/>
    </location>
</feature>
<evidence type="ECO:0000256" key="1">
    <source>
        <dbReference type="ARBA" id="ARBA00022801"/>
    </source>
</evidence>
<dbReference type="GO" id="GO:0008984">
    <property type="term" value="F:protein-glutamate methylesterase activity"/>
    <property type="evidence" value="ECO:0007669"/>
    <property type="project" value="UniProtKB-EC"/>
</dbReference>
<dbReference type="InterPro" id="IPR035909">
    <property type="entry name" value="CheB_C"/>
</dbReference>
<dbReference type="PANTHER" id="PTHR42872:SF6">
    <property type="entry name" value="PROTEIN-GLUTAMATE METHYLESTERASE_PROTEIN-GLUTAMINE GLUTAMINASE"/>
    <property type="match status" value="1"/>
</dbReference>
<dbReference type="SUPFAM" id="SSF52738">
    <property type="entry name" value="Methylesterase CheB, C-terminal domain"/>
    <property type="match status" value="1"/>
</dbReference>
<feature type="domain" description="CheB-type methylesterase" evidence="5">
    <location>
        <begin position="156"/>
        <end position="346"/>
    </location>
</feature>
<dbReference type="AlphaFoldDB" id="A0A853I173"/>
<gene>
    <name evidence="6" type="ORF">H0A36_00670</name>
</gene>
<dbReference type="GO" id="GO:0000156">
    <property type="term" value="F:phosphorelay response regulator activity"/>
    <property type="evidence" value="ECO:0007669"/>
    <property type="project" value="InterPro"/>
</dbReference>
<dbReference type="Gene3D" id="3.40.50.180">
    <property type="entry name" value="Methylesterase CheB, C-terminal domain"/>
    <property type="match status" value="1"/>
</dbReference>
<evidence type="ECO:0000256" key="2">
    <source>
        <dbReference type="ARBA" id="ARBA00039140"/>
    </source>
</evidence>
<evidence type="ECO:0000313" key="6">
    <source>
        <dbReference type="EMBL" id="NYZ64498.1"/>
    </source>
</evidence>
<sequence length="362" mass="39360">MVRAVSNVHHGKVGVIADTSLQRHLIQALVQAQGYQVIFNLAPDRVDIDTLKSAVAAWYVDLVSDESDWSDFIDLILEYSDVPVLFGDGEDAPPRTSENYPRWERRLLNKLSNVVPLPPAQLPQTEEAAAPIAFDTPKEAVPLPSSILASLAAEPPEIPERVWVLGASLGGPSAVKHFLDCLPGKLPIAFVYAQHIDSSFEEVLGKSVGRHSEFQVVLAKDGYRLAHGEVLVVPIDNVITFGEQAEVIRESKAWDGPYNPCIDQVMNNTLQRFGKHTGAIIFSGMGQDGVQAAANFKEVTAPIWTQAPESCASSSMPDAIIEAGLSQFSADPVGLAEQLVQYIADEVKNNPPQRIKTKPVNL</sequence>
<evidence type="ECO:0000313" key="7">
    <source>
        <dbReference type="Proteomes" id="UP000569732"/>
    </source>
</evidence>
<evidence type="ECO:0000256" key="3">
    <source>
        <dbReference type="ARBA" id="ARBA00048267"/>
    </source>
</evidence>
<keyword evidence="4" id="KW-0145">Chemotaxis</keyword>
<dbReference type="Pfam" id="PF01339">
    <property type="entry name" value="CheB_methylest"/>
    <property type="match status" value="1"/>
</dbReference>
<dbReference type="InterPro" id="IPR000673">
    <property type="entry name" value="Sig_transdc_resp-reg_Me-estase"/>
</dbReference>
<accession>A0A853I173</accession>
<dbReference type="PANTHER" id="PTHR42872">
    <property type="entry name" value="PROTEIN-GLUTAMATE METHYLESTERASE/PROTEIN-GLUTAMINE GLUTAMINASE"/>
    <property type="match status" value="1"/>
</dbReference>
<proteinExistence type="predicted"/>
<feature type="active site" evidence="4">
    <location>
        <position position="168"/>
    </location>
</feature>
<keyword evidence="1 4" id="KW-0378">Hydrolase</keyword>
<dbReference type="PROSITE" id="PS50122">
    <property type="entry name" value="CHEB"/>
    <property type="match status" value="1"/>
</dbReference>
<keyword evidence="7" id="KW-1185">Reference proteome</keyword>
<dbReference type="EC" id="3.1.1.61" evidence="2"/>
<comment type="caution">
    <text evidence="6">The sequence shown here is derived from an EMBL/GenBank/DDBJ whole genome shotgun (WGS) entry which is preliminary data.</text>
</comment>
<evidence type="ECO:0000259" key="5">
    <source>
        <dbReference type="PROSITE" id="PS50122"/>
    </source>
</evidence>
<name>A0A853I173_9GAMM</name>
<dbReference type="EMBL" id="JACCKB010000001">
    <property type="protein sequence ID" value="NYZ64498.1"/>
    <property type="molecule type" value="Genomic_DNA"/>
</dbReference>
<dbReference type="GO" id="GO:0005737">
    <property type="term" value="C:cytoplasm"/>
    <property type="evidence" value="ECO:0007669"/>
    <property type="project" value="InterPro"/>
</dbReference>
<protein>
    <recommendedName>
        <fullName evidence="2">protein-glutamate methylesterase</fullName>
        <ecNumber evidence="2">3.1.1.61</ecNumber>
    </recommendedName>
</protein>
<dbReference type="RefSeq" id="WP_180566530.1">
    <property type="nucleotide sequence ID" value="NZ_JACCKB010000001.1"/>
</dbReference>
<dbReference type="Proteomes" id="UP000569732">
    <property type="component" value="Unassembled WGS sequence"/>
</dbReference>
<comment type="catalytic activity">
    <reaction evidence="3">
        <text>[protein]-L-glutamate 5-O-methyl ester + H2O = L-glutamyl-[protein] + methanol + H(+)</text>
        <dbReference type="Rhea" id="RHEA:23236"/>
        <dbReference type="Rhea" id="RHEA-COMP:10208"/>
        <dbReference type="Rhea" id="RHEA-COMP:10311"/>
        <dbReference type="ChEBI" id="CHEBI:15377"/>
        <dbReference type="ChEBI" id="CHEBI:15378"/>
        <dbReference type="ChEBI" id="CHEBI:17790"/>
        <dbReference type="ChEBI" id="CHEBI:29973"/>
        <dbReference type="ChEBI" id="CHEBI:82795"/>
        <dbReference type="EC" id="3.1.1.61"/>
    </reaction>
</comment>
<feature type="active site" evidence="4">
    <location>
        <position position="195"/>
    </location>
</feature>
<evidence type="ECO:0000256" key="4">
    <source>
        <dbReference type="PROSITE-ProRule" id="PRU00050"/>
    </source>
</evidence>
<dbReference type="GO" id="GO:0006935">
    <property type="term" value="P:chemotaxis"/>
    <property type="evidence" value="ECO:0007669"/>
    <property type="project" value="UniProtKB-UniRule"/>
</dbReference>
<reference evidence="6 7" key="1">
    <citation type="submission" date="2020-07" db="EMBL/GenBank/DDBJ databases">
        <title>Endozoicomonas sp. nov., isolated from sediment.</title>
        <authorList>
            <person name="Gu T."/>
        </authorList>
    </citation>
    <scope>NUCLEOTIDE SEQUENCE [LARGE SCALE GENOMIC DNA]</scope>
    <source>
        <strain evidence="6 7">SM1973</strain>
    </source>
</reference>